<dbReference type="EMBL" id="UZAN01043318">
    <property type="protein sequence ID" value="VDP78061.1"/>
    <property type="molecule type" value="Genomic_DNA"/>
</dbReference>
<dbReference type="AlphaFoldDB" id="A0A183AH88"/>
<accession>A0A183AH88</accession>
<sequence>MCNESVSWNTGRLNICQLPDAIDWAYQNASASVIIELSRSVHTYLPGGMHGIRPIVLMVWPQLLPSVIRDPSTTILKLQNGADNSQFELTNNGDRVKYQPHVALLIELLFGNKTLPFDFWSRDPNLSGPVLCQNGWPVPQWNAERYRRHSMDWQQFPNCLDALLLGSLHANSLSEASYTWQVLVQIWATHTMSKVDEIEIPTSTETIVYIPPSLRRLARWAVRRAIVHANFGEFLIDELVRRNRIHQFYMDEDSDSNRDQSDRDFKPSPMSYTADRYHLVQMV</sequence>
<organism evidence="3">
    <name type="scientific">Echinostoma caproni</name>
    <dbReference type="NCBI Taxonomy" id="27848"/>
    <lineage>
        <taxon>Eukaryota</taxon>
        <taxon>Metazoa</taxon>
        <taxon>Spiralia</taxon>
        <taxon>Lophotrochozoa</taxon>
        <taxon>Platyhelminthes</taxon>
        <taxon>Trematoda</taxon>
        <taxon>Digenea</taxon>
        <taxon>Plagiorchiida</taxon>
        <taxon>Echinostomata</taxon>
        <taxon>Echinostomatoidea</taxon>
        <taxon>Echinostomatidae</taxon>
        <taxon>Echinostoma</taxon>
    </lineage>
</organism>
<dbReference type="WBParaSite" id="ECPE_0000633601-mRNA-1">
    <property type="protein sequence ID" value="ECPE_0000633601-mRNA-1"/>
    <property type="gene ID" value="ECPE_0000633601"/>
</dbReference>
<evidence type="ECO:0000313" key="1">
    <source>
        <dbReference type="EMBL" id="VDP78061.1"/>
    </source>
</evidence>
<name>A0A183AH88_9TREM</name>
<keyword evidence="2" id="KW-1185">Reference proteome</keyword>
<reference evidence="3" key="1">
    <citation type="submission" date="2016-06" db="UniProtKB">
        <authorList>
            <consortium name="WormBaseParasite"/>
        </authorList>
    </citation>
    <scope>IDENTIFICATION</scope>
</reference>
<protein>
    <submittedName>
        <fullName evidence="3">Mab-21 domain-containing protein</fullName>
    </submittedName>
</protein>
<dbReference type="Proteomes" id="UP000272942">
    <property type="component" value="Unassembled WGS sequence"/>
</dbReference>
<proteinExistence type="predicted"/>
<gene>
    <name evidence="1" type="ORF">ECPE_LOCUS6323</name>
</gene>
<reference evidence="1 2" key="2">
    <citation type="submission" date="2018-11" db="EMBL/GenBank/DDBJ databases">
        <authorList>
            <consortium name="Pathogen Informatics"/>
        </authorList>
    </citation>
    <scope>NUCLEOTIDE SEQUENCE [LARGE SCALE GENOMIC DNA]</scope>
    <source>
        <strain evidence="1 2">Egypt</strain>
    </source>
</reference>
<evidence type="ECO:0000313" key="2">
    <source>
        <dbReference type="Proteomes" id="UP000272942"/>
    </source>
</evidence>
<evidence type="ECO:0000313" key="3">
    <source>
        <dbReference type="WBParaSite" id="ECPE_0000633601-mRNA-1"/>
    </source>
</evidence>